<dbReference type="PROSITE" id="PS00409">
    <property type="entry name" value="PROKAR_NTER_METHYL"/>
    <property type="match status" value="1"/>
</dbReference>
<proteinExistence type="predicted"/>
<evidence type="ECO:0000259" key="2">
    <source>
        <dbReference type="Pfam" id="PF07596"/>
    </source>
</evidence>
<dbReference type="InterPro" id="IPR012902">
    <property type="entry name" value="N_methyl_site"/>
</dbReference>
<evidence type="ECO:0000313" key="3">
    <source>
        <dbReference type="EMBL" id="VTR91072.1"/>
    </source>
</evidence>
<dbReference type="AlphaFoldDB" id="A0A6P2CVE0"/>
<keyword evidence="1" id="KW-0812">Transmembrane</keyword>
<evidence type="ECO:0000256" key="1">
    <source>
        <dbReference type="SAM" id="Phobius"/>
    </source>
</evidence>
<name>A0A6P2CVE0_9BACT</name>
<dbReference type="Pfam" id="PF07596">
    <property type="entry name" value="SBP_bac_10"/>
    <property type="match status" value="1"/>
</dbReference>
<dbReference type="EMBL" id="LR593886">
    <property type="protein sequence ID" value="VTR91072.1"/>
    <property type="molecule type" value="Genomic_DNA"/>
</dbReference>
<protein>
    <recommendedName>
        <fullName evidence="2">DUF1559 domain-containing protein</fullName>
    </recommendedName>
</protein>
<dbReference type="Gene3D" id="3.30.700.10">
    <property type="entry name" value="Glycoprotein, Type 4 Pilin"/>
    <property type="match status" value="1"/>
</dbReference>
<evidence type="ECO:0000313" key="4">
    <source>
        <dbReference type="Proteomes" id="UP000464178"/>
    </source>
</evidence>
<reference evidence="3 4" key="1">
    <citation type="submission" date="2019-05" db="EMBL/GenBank/DDBJ databases">
        <authorList>
            <consortium name="Science for Life Laboratories"/>
        </authorList>
    </citation>
    <scope>NUCLEOTIDE SEQUENCE [LARGE SCALE GENOMIC DNA]</scope>
    <source>
        <strain evidence="3">Soil9</strain>
    </source>
</reference>
<dbReference type="InterPro" id="IPR045584">
    <property type="entry name" value="Pilin-like"/>
</dbReference>
<dbReference type="InterPro" id="IPR011453">
    <property type="entry name" value="DUF1559"/>
</dbReference>
<sequence length="295" mass="31972">MLQTTYRRSGFTLIELLVVIAIIAVLIGLLLPAVQKVRDAAARVRCTNNLKQISLASLNYEATTRALPPGHAPKSSPLTTLSWLTHLLPHIEQDSVWQQTLSDCASMPITQLAPPHAGLRTPVRAYMCPADSRTTEAHRTRFGLLVALTDYLGVAGAGTDPTNGVLYVGSKVRINDIRDGASNTLLVGERPPSPDYFFGWWYSPSASPVAGQAVLGVGSNKDFHELSTMGCPDGPYPFQRGKVDDICDAHHFWSFHPGGANFAFCDGSVRFTPYSADRMLPALATRSQGEIAELP</sequence>
<feature type="transmembrane region" description="Helical" evidence="1">
    <location>
        <begin position="12"/>
        <end position="34"/>
    </location>
</feature>
<gene>
    <name evidence="3" type="ORF">SOIL9_66420</name>
</gene>
<dbReference type="NCBIfam" id="TIGR02532">
    <property type="entry name" value="IV_pilin_GFxxxE"/>
    <property type="match status" value="1"/>
</dbReference>
<keyword evidence="1" id="KW-0472">Membrane</keyword>
<dbReference type="SUPFAM" id="SSF54523">
    <property type="entry name" value="Pili subunits"/>
    <property type="match status" value="1"/>
</dbReference>
<keyword evidence="4" id="KW-1185">Reference proteome</keyword>
<dbReference type="RefSeq" id="WP_162666121.1">
    <property type="nucleotide sequence ID" value="NZ_LR593886.1"/>
</dbReference>
<dbReference type="Proteomes" id="UP000464178">
    <property type="component" value="Chromosome"/>
</dbReference>
<dbReference type="Pfam" id="PF07963">
    <property type="entry name" value="N_methyl"/>
    <property type="match status" value="1"/>
</dbReference>
<feature type="domain" description="DUF1559" evidence="2">
    <location>
        <begin position="35"/>
        <end position="278"/>
    </location>
</feature>
<dbReference type="PANTHER" id="PTHR30093:SF2">
    <property type="entry name" value="TYPE II SECRETION SYSTEM PROTEIN H"/>
    <property type="match status" value="1"/>
</dbReference>
<dbReference type="InterPro" id="IPR027558">
    <property type="entry name" value="Pre_pil_HX9DG_C"/>
</dbReference>
<dbReference type="PANTHER" id="PTHR30093">
    <property type="entry name" value="GENERAL SECRETION PATHWAY PROTEIN G"/>
    <property type="match status" value="1"/>
</dbReference>
<organism evidence="3 4">
    <name type="scientific">Gemmata massiliana</name>
    <dbReference type="NCBI Taxonomy" id="1210884"/>
    <lineage>
        <taxon>Bacteria</taxon>
        <taxon>Pseudomonadati</taxon>
        <taxon>Planctomycetota</taxon>
        <taxon>Planctomycetia</taxon>
        <taxon>Gemmatales</taxon>
        <taxon>Gemmataceae</taxon>
        <taxon>Gemmata</taxon>
    </lineage>
</organism>
<dbReference type="NCBIfam" id="TIGR04294">
    <property type="entry name" value="pre_pil_HX9DG"/>
    <property type="match status" value="1"/>
</dbReference>
<dbReference type="KEGG" id="gms:SOIL9_66420"/>
<accession>A0A6P2CVE0</accession>
<keyword evidence="1" id="KW-1133">Transmembrane helix</keyword>